<dbReference type="Proteomes" id="UP000053791">
    <property type="component" value="Unassembled WGS sequence"/>
</dbReference>
<feature type="transmembrane region" description="Helical" evidence="1">
    <location>
        <begin position="7"/>
        <end position="27"/>
    </location>
</feature>
<comment type="caution">
    <text evidence="2">The sequence shown here is derived from an EMBL/GenBank/DDBJ whole genome shotgun (WGS) entry which is preliminary data.</text>
</comment>
<feature type="transmembrane region" description="Helical" evidence="1">
    <location>
        <begin position="68"/>
        <end position="85"/>
    </location>
</feature>
<reference evidence="2 3" key="1">
    <citation type="submission" date="2015-12" db="EMBL/GenBank/DDBJ databases">
        <authorList>
            <person name="Shamseldin A."/>
            <person name="Moawad H."/>
            <person name="Abd El-Rahim W.M."/>
            <person name="Sadowsky M.J."/>
        </authorList>
    </citation>
    <scope>NUCLEOTIDE SEQUENCE [LARGE SCALE GENOMIC DNA]</scope>
    <source>
        <strain evidence="2 3">ZGT118</strain>
    </source>
</reference>
<feature type="transmembrane region" description="Helical" evidence="1">
    <location>
        <begin position="105"/>
        <end position="124"/>
    </location>
</feature>
<dbReference type="RefSeq" id="WP_068345202.1">
    <property type="nucleotide sequence ID" value="NZ_LQBQ01000006.1"/>
</dbReference>
<evidence type="ECO:0000256" key="1">
    <source>
        <dbReference type="SAM" id="Phobius"/>
    </source>
</evidence>
<feature type="transmembrane region" description="Helical" evidence="1">
    <location>
        <begin position="47"/>
        <end position="63"/>
    </location>
</feature>
<sequence length="129" mass="14221">MPQLLRFGLLALVAYFFCMATAHFFGIKVPILFIYYDTPFYAYQDKIISFAVLSYAGLFYAAARDIKVVPIALAVLGMTALGLASVNMSEALGSVLAEGQSTWPYWAQTGMIAGLWVILTVLYVKRSDT</sequence>
<dbReference type="EMBL" id="LQBQ01000006">
    <property type="protein sequence ID" value="KUJ84082.1"/>
    <property type="molecule type" value="Genomic_DNA"/>
</dbReference>
<dbReference type="OrthoDB" id="8232284at2"/>
<gene>
    <name evidence="2" type="ORF">AVO45_18455</name>
</gene>
<dbReference type="AlphaFoldDB" id="A0A0X3U8I3"/>
<evidence type="ECO:0000313" key="3">
    <source>
        <dbReference type="Proteomes" id="UP000053791"/>
    </source>
</evidence>
<accession>A0A0X3U8I3</accession>
<keyword evidence="1" id="KW-1133">Transmembrane helix</keyword>
<keyword evidence="1" id="KW-0812">Transmembrane</keyword>
<evidence type="ECO:0000313" key="2">
    <source>
        <dbReference type="EMBL" id="KUJ84082.1"/>
    </source>
</evidence>
<protein>
    <submittedName>
        <fullName evidence="2">Uncharacterized protein</fullName>
    </submittedName>
</protein>
<keyword evidence="1" id="KW-0472">Membrane</keyword>
<organism evidence="2 3">
    <name type="scientific">Ruegeria marisrubri</name>
    <dbReference type="NCBI Taxonomy" id="1685379"/>
    <lineage>
        <taxon>Bacteria</taxon>
        <taxon>Pseudomonadati</taxon>
        <taxon>Pseudomonadota</taxon>
        <taxon>Alphaproteobacteria</taxon>
        <taxon>Rhodobacterales</taxon>
        <taxon>Roseobacteraceae</taxon>
        <taxon>Ruegeria</taxon>
    </lineage>
</organism>
<proteinExistence type="predicted"/>
<keyword evidence="3" id="KW-1185">Reference proteome</keyword>
<name>A0A0X3U8I3_9RHOB</name>